<dbReference type="EMBL" id="JABCSC020000005">
    <property type="protein sequence ID" value="NSL56789.1"/>
    <property type="molecule type" value="Genomic_DNA"/>
</dbReference>
<keyword evidence="2" id="KW-0732">Signal</keyword>
<organism evidence="3 4">
    <name type="scientific">Uliginosibacterium aquaticum</name>
    <dbReference type="NCBI Taxonomy" id="2731212"/>
    <lineage>
        <taxon>Bacteria</taxon>
        <taxon>Pseudomonadati</taxon>
        <taxon>Pseudomonadota</taxon>
        <taxon>Betaproteobacteria</taxon>
        <taxon>Rhodocyclales</taxon>
        <taxon>Zoogloeaceae</taxon>
        <taxon>Uliginosibacterium</taxon>
    </lineage>
</organism>
<protein>
    <submittedName>
        <fullName evidence="3">Uncharacterized protein</fullName>
    </submittedName>
</protein>
<reference evidence="3 4" key="1">
    <citation type="submission" date="2020-06" db="EMBL/GenBank/DDBJ databases">
        <title>Draft genome of Uliginosibacterium sp. IMCC34675.</title>
        <authorList>
            <person name="Song J."/>
        </authorList>
    </citation>
    <scope>NUCLEOTIDE SEQUENCE [LARGE SCALE GENOMIC DNA]</scope>
    <source>
        <strain evidence="3 4">IMCC34675</strain>
    </source>
</reference>
<feature type="region of interest" description="Disordered" evidence="1">
    <location>
        <begin position="25"/>
        <end position="68"/>
    </location>
</feature>
<feature type="compositionally biased region" description="Polar residues" evidence="1">
    <location>
        <begin position="27"/>
        <end position="38"/>
    </location>
</feature>
<dbReference type="Proteomes" id="UP000778523">
    <property type="component" value="Unassembled WGS sequence"/>
</dbReference>
<evidence type="ECO:0000256" key="2">
    <source>
        <dbReference type="SAM" id="SignalP"/>
    </source>
</evidence>
<proteinExistence type="predicted"/>
<feature type="compositionally biased region" description="Basic residues" evidence="1">
    <location>
        <begin position="50"/>
        <end position="60"/>
    </location>
</feature>
<evidence type="ECO:0000256" key="1">
    <source>
        <dbReference type="SAM" id="MobiDB-lite"/>
    </source>
</evidence>
<evidence type="ECO:0000313" key="3">
    <source>
        <dbReference type="EMBL" id="NSL56789.1"/>
    </source>
</evidence>
<sequence>MKRVLCVLFAGLLCTGFAQTAAAATTSSKKPVSKQSASKPVPAKPAGKTTGKKAGARKPAGKTAGTSAALEGCKMQRVRTAKGWTSRKVCNVPVEKTLSSPIARDALDKPAADGPETEVKARSAPDRAYAVDGDTFFYQGRKYKVAGLQGDSSDMAKQRLQKQLESGSLMIDPLSTDASGLSTATVRINGRNLADRME</sequence>
<keyword evidence="4" id="KW-1185">Reference proteome</keyword>
<comment type="caution">
    <text evidence="3">The sequence shown here is derived from an EMBL/GenBank/DDBJ whole genome shotgun (WGS) entry which is preliminary data.</text>
</comment>
<feature type="chain" id="PRO_5045618443" evidence="2">
    <location>
        <begin position="24"/>
        <end position="198"/>
    </location>
</feature>
<name>A0ABX2IJ21_9RHOO</name>
<gene>
    <name evidence="3" type="ORF">HJ583_017290</name>
</gene>
<accession>A0ABX2IJ21</accession>
<feature type="signal peptide" evidence="2">
    <location>
        <begin position="1"/>
        <end position="23"/>
    </location>
</feature>
<evidence type="ECO:0000313" key="4">
    <source>
        <dbReference type="Proteomes" id="UP000778523"/>
    </source>
</evidence>
<dbReference type="RefSeq" id="WP_170023081.1">
    <property type="nucleotide sequence ID" value="NZ_JABCSC020000005.1"/>
</dbReference>